<organism evidence="2 3">
    <name type="scientific">Aequorivita echinoideorum</name>
    <dbReference type="NCBI Taxonomy" id="1549647"/>
    <lineage>
        <taxon>Bacteria</taxon>
        <taxon>Pseudomonadati</taxon>
        <taxon>Bacteroidota</taxon>
        <taxon>Flavobacteriia</taxon>
        <taxon>Flavobacteriales</taxon>
        <taxon>Flavobacteriaceae</taxon>
        <taxon>Aequorivita</taxon>
    </lineage>
</organism>
<keyword evidence="1" id="KW-1277">Toxin-antitoxin system</keyword>
<gene>
    <name evidence="2" type="ORF">KIV10_03635</name>
</gene>
<keyword evidence="3" id="KW-1185">Reference proteome</keyword>
<sequence>MIYKIFILHIAKQELDEAVGFYESRRKGFGNEFLTEVKTLYNHLQKNPFLFRKNNLGYYEASVSRFPFLIIYEVKENSIYIASSFHTSRNPKNKPK</sequence>
<evidence type="ECO:0000313" key="3">
    <source>
        <dbReference type="Proteomes" id="UP001297092"/>
    </source>
</evidence>
<comment type="caution">
    <text evidence="2">The sequence shown here is derived from an EMBL/GenBank/DDBJ whole genome shotgun (WGS) entry which is preliminary data.</text>
</comment>
<dbReference type="Proteomes" id="UP001297092">
    <property type="component" value="Unassembled WGS sequence"/>
</dbReference>
<dbReference type="RefSeq" id="WP_214112118.1">
    <property type="nucleotide sequence ID" value="NZ_JAHCTB010000001.1"/>
</dbReference>
<proteinExistence type="predicted"/>
<protein>
    <submittedName>
        <fullName evidence="2">Type II toxin-antitoxin system RelE/ParE family toxin</fullName>
    </submittedName>
</protein>
<accession>A0ABS5S231</accession>
<dbReference type="EMBL" id="JAHCTB010000001">
    <property type="protein sequence ID" value="MBT0607264.1"/>
    <property type="molecule type" value="Genomic_DNA"/>
</dbReference>
<dbReference type="InterPro" id="IPR007712">
    <property type="entry name" value="RelE/ParE_toxin"/>
</dbReference>
<name>A0ABS5S231_9FLAO</name>
<evidence type="ECO:0000313" key="2">
    <source>
        <dbReference type="EMBL" id="MBT0607264.1"/>
    </source>
</evidence>
<dbReference type="Pfam" id="PF05016">
    <property type="entry name" value="ParE_toxin"/>
    <property type="match status" value="1"/>
</dbReference>
<reference evidence="2 3" key="1">
    <citation type="submission" date="2021-05" db="EMBL/GenBank/DDBJ databases">
        <title>Aequorivita echinoideorum JCM 30378 genome.</title>
        <authorList>
            <person name="Zhang H."/>
            <person name="Li C."/>
        </authorList>
    </citation>
    <scope>NUCLEOTIDE SEQUENCE [LARGE SCALE GENOMIC DNA]</scope>
    <source>
        <strain evidence="2 3">JCM30378</strain>
    </source>
</reference>
<evidence type="ECO:0000256" key="1">
    <source>
        <dbReference type="ARBA" id="ARBA00022649"/>
    </source>
</evidence>
<dbReference type="Gene3D" id="3.30.2310.20">
    <property type="entry name" value="RelE-like"/>
    <property type="match status" value="1"/>
</dbReference>
<dbReference type="InterPro" id="IPR035093">
    <property type="entry name" value="RelE/ParE_toxin_dom_sf"/>
</dbReference>